<dbReference type="GO" id="GO:0006749">
    <property type="term" value="P:glutathione metabolic process"/>
    <property type="evidence" value="ECO:0007669"/>
    <property type="project" value="TreeGrafter"/>
</dbReference>
<dbReference type="Pfam" id="PF01323">
    <property type="entry name" value="DSBA"/>
    <property type="match status" value="1"/>
</dbReference>
<dbReference type="Gene3D" id="3.40.30.10">
    <property type="entry name" value="Glutaredoxin"/>
    <property type="match status" value="1"/>
</dbReference>
<evidence type="ECO:0000256" key="3">
    <source>
        <dbReference type="ARBA" id="ARBA00047960"/>
    </source>
</evidence>
<dbReference type="InterPro" id="IPR036249">
    <property type="entry name" value="Thioredoxin-like_sf"/>
</dbReference>
<feature type="active site" description="Nucleophile" evidence="5">
    <location>
        <position position="13"/>
    </location>
</feature>
<dbReference type="GO" id="GO:0005739">
    <property type="term" value="C:mitochondrion"/>
    <property type="evidence" value="ECO:0007669"/>
    <property type="project" value="TreeGrafter"/>
</dbReference>
<organism evidence="7 8">
    <name type="scientific">Dimorphilus gyrociliatus</name>
    <dbReference type="NCBI Taxonomy" id="2664684"/>
    <lineage>
        <taxon>Eukaryota</taxon>
        <taxon>Metazoa</taxon>
        <taxon>Spiralia</taxon>
        <taxon>Lophotrochozoa</taxon>
        <taxon>Annelida</taxon>
        <taxon>Polychaeta</taxon>
        <taxon>Polychaeta incertae sedis</taxon>
        <taxon>Dinophilidae</taxon>
        <taxon>Dimorphilus</taxon>
    </lineage>
</organism>
<dbReference type="SUPFAM" id="SSF52833">
    <property type="entry name" value="Thioredoxin-like"/>
    <property type="match status" value="1"/>
</dbReference>
<dbReference type="InterPro" id="IPR051924">
    <property type="entry name" value="GST_Kappa/NadH"/>
</dbReference>
<comment type="similarity">
    <text evidence="1 4">Belongs to the GST superfamily. Kappa family.</text>
</comment>
<dbReference type="FunFam" id="3.40.30.10:FF:000096">
    <property type="entry name" value="Glutathione S-transferase kappa"/>
    <property type="match status" value="1"/>
</dbReference>
<comment type="catalytic activity">
    <reaction evidence="3 4">
        <text>RX + glutathione = an S-substituted glutathione + a halide anion + H(+)</text>
        <dbReference type="Rhea" id="RHEA:16437"/>
        <dbReference type="ChEBI" id="CHEBI:15378"/>
        <dbReference type="ChEBI" id="CHEBI:16042"/>
        <dbReference type="ChEBI" id="CHEBI:17792"/>
        <dbReference type="ChEBI" id="CHEBI:57925"/>
        <dbReference type="ChEBI" id="CHEBI:90779"/>
        <dbReference type="EC" id="2.5.1.18"/>
    </reaction>
</comment>
<evidence type="ECO:0000313" key="7">
    <source>
        <dbReference type="EMBL" id="CAD5118664.1"/>
    </source>
</evidence>
<name>A0A7I8VSI3_9ANNE</name>
<accession>A0A7I8VSI3</accession>
<comment type="caution">
    <text evidence="7">The sequence shown here is derived from an EMBL/GenBank/DDBJ whole genome shotgun (WGS) entry which is preliminary data.</text>
</comment>
<dbReference type="EC" id="2.5.1.18" evidence="4"/>
<dbReference type="GO" id="GO:0005777">
    <property type="term" value="C:peroxisome"/>
    <property type="evidence" value="ECO:0007669"/>
    <property type="project" value="TreeGrafter"/>
</dbReference>
<dbReference type="Proteomes" id="UP000549394">
    <property type="component" value="Unassembled WGS sequence"/>
</dbReference>
<protein>
    <recommendedName>
        <fullName evidence="4">Glutathione S-transferase kappa</fullName>
        <ecNumber evidence="4">2.5.1.18</ecNumber>
    </recommendedName>
</protein>
<keyword evidence="2 4" id="KW-0808">Transferase</keyword>
<dbReference type="PANTHER" id="PTHR42943">
    <property type="entry name" value="GLUTATHIONE S-TRANSFERASE KAPPA"/>
    <property type="match status" value="1"/>
</dbReference>
<dbReference type="PIRSF" id="PIRSF006386">
    <property type="entry name" value="HCCAis_GSTk"/>
    <property type="match status" value="1"/>
</dbReference>
<evidence type="ECO:0000259" key="6">
    <source>
        <dbReference type="Pfam" id="PF01323"/>
    </source>
</evidence>
<dbReference type="OrthoDB" id="4664297at2759"/>
<evidence type="ECO:0000256" key="2">
    <source>
        <dbReference type="ARBA" id="ARBA00022679"/>
    </source>
</evidence>
<evidence type="ECO:0000256" key="4">
    <source>
        <dbReference type="PIRNR" id="PIRNR006386"/>
    </source>
</evidence>
<dbReference type="EMBL" id="CAJFCJ010000009">
    <property type="protein sequence ID" value="CAD5118664.1"/>
    <property type="molecule type" value="Genomic_DNA"/>
</dbReference>
<dbReference type="AlphaFoldDB" id="A0A7I8VSI3"/>
<keyword evidence="8" id="KW-1185">Reference proteome</keyword>
<gene>
    <name evidence="7" type="ORF">DGYR_LOCUS7001</name>
</gene>
<reference evidence="7 8" key="1">
    <citation type="submission" date="2020-08" db="EMBL/GenBank/DDBJ databases">
        <authorList>
            <person name="Hejnol A."/>
        </authorList>
    </citation>
    <scope>NUCLEOTIDE SEQUENCE [LARGE SCALE GENOMIC DNA]</scope>
</reference>
<dbReference type="InterPro" id="IPR014440">
    <property type="entry name" value="HCCAis_GSTk"/>
</dbReference>
<sequence length="224" mass="24869">MAESIEVYYDVVSPYSWLAFEMACRLREAWRISVKLKPFFLGGVMKASGNKPPALVSPTKGMHLPTDIARLAKFYGIPINHNPENFVRVAFSKGTLGAMRFITAVDLCCPEKTEELSRQLWIAFHSQGKDITEDSVISEAARKAGLTDKCIEESLADSRSATTKNRLVSYTQEAIEGGAFGAPWIAVTDRSGKKHMVFGSDRWEIIADLLGKDYPGPLRHLSKL</sequence>
<dbReference type="InterPro" id="IPR001853">
    <property type="entry name" value="DSBA-like_thioredoxin_dom"/>
</dbReference>
<dbReference type="GO" id="GO:0004602">
    <property type="term" value="F:glutathione peroxidase activity"/>
    <property type="evidence" value="ECO:0007669"/>
    <property type="project" value="TreeGrafter"/>
</dbReference>
<dbReference type="GO" id="GO:0004364">
    <property type="term" value="F:glutathione transferase activity"/>
    <property type="evidence" value="ECO:0007669"/>
    <property type="project" value="UniProtKB-UniRule"/>
</dbReference>
<evidence type="ECO:0000313" key="8">
    <source>
        <dbReference type="Proteomes" id="UP000549394"/>
    </source>
</evidence>
<evidence type="ECO:0000256" key="1">
    <source>
        <dbReference type="ARBA" id="ARBA00006494"/>
    </source>
</evidence>
<feature type="domain" description="DSBA-like thioredoxin" evidence="6">
    <location>
        <begin position="5"/>
        <end position="210"/>
    </location>
</feature>
<dbReference type="PANTHER" id="PTHR42943:SF2">
    <property type="entry name" value="GLUTATHIONE S-TRANSFERASE KAPPA 1"/>
    <property type="match status" value="1"/>
</dbReference>
<proteinExistence type="inferred from homology"/>
<evidence type="ECO:0000256" key="5">
    <source>
        <dbReference type="PIRSR" id="PIRSR006386-1"/>
    </source>
</evidence>